<keyword evidence="1" id="KW-0812">Transmembrane</keyword>
<evidence type="ECO:0000313" key="3">
    <source>
        <dbReference type="Proteomes" id="UP001168883"/>
    </source>
</evidence>
<proteinExistence type="predicted"/>
<dbReference type="EMBL" id="JAUMKJ010000096">
    <property type="protein sequence ID" value="MDO3682060.1"/>
    <property type="molecule type" value="Genomic_DNA"/>
</dbReference>
<organism evidence="2 3">
    <name type="scientific">Paenibacillus ehimensis</name>
    <dbReference type="NCBI Taxonomy" id="79264"/>
    <lineage>
        <taxon>Bacteria</taxon>
        <taxon>Bacillati</taxon>
        <taxon>Bacillota</taxon>
        <taxon>Bacilli</taxon>
        <taxon>Bacillales</taxon>
        <taxon>Paenibacillaceae</taxon>
        <taxon>Paenibacillus</taxon>
    </lineage>
</organism>
<protein>
    <submittedName>
        <fullName evidence="2">Polysaccharide biosynthesis protein</fullName>
    </submittedName>
</protein>
<feature type="transmembrane region" description="Helical" evidence="1">
    <location>
        <begin position="12"/>
        <end position="31"/>
    </location>
</feature>
<keyword evidence="1" id="KW-1133">Transmembrane helix</keyword>
<gene>
    <name evidence="2" type="ORF">Q3C12_34250</name>
</gene>
<name>A0ABT8VM59_9BACL</name>
<comment type="caution">
    <text evidence="2">The sequence shown here is derived from an EMBL/GenBank/DDBJ whole genome shotgun (WGS) entry which is preliminary data.</text>
</comment>
<accession>A0ABT8VM59</accession>
<keyword evidence="1" id="KW-0472">Membrane</keyword>
<feature type="non-terminal residue" evidence="2">
    <location>
        <position position="1"/>
    </location>
</feature>
<evidence type="ECO:0000313" key="2">
    <source>
        <dbReference type="EMBL" id="MDO3682060.1"/>
    </source>
</evidence>
<reference evidence="2" key="1">
    <citation type="submission" date="2023-07" db="EMBL/GenBank/DDBJ databases">
        <authorList>
            <person name="Aktuganov G."/>
            <person name="Boyko T."/>
            <person name="Delegan Y."/>
            <person name="Galimzianova N."/>
            <person name="Gilvanova E."/>
            <person name="Korobov V."/>
            <person name="Kuzmina L."/>
            <person name="Melentiev A."/>
            <person name="Milman P."/>
            <person name="Ryabova A."/>
            <person name="Stupak E."/>
            <person name="Yasakov T."/>
            <person name="Zharikova N."/>
            <person name="Zhurenko E."/>
        </authorList>
    </citation>
    <scope>NUCLEOTIDE SEQUENCE</scope>
    <source>
        <strain evidence="2">IB-739</strain>
    </source>
</reference>
<evidence type="ECO:0000256" key="1">
    <source>
        <dbReference type="SAM" id="Phobius"/>
    </source>
</evidence>
<sequence>LPAALPPRGMAAVVALGGVAVGALAYALALLRLGVVTAADLALVPQLAGKPLAWLRRFRLLR</sequence>
<keyword evidence="3" id="KW-1185">Reference proteome</keyword>
<dbReference type="Proteomes" id="UP001168883">
    <property type="component" value="Unassembled WGS sequence"/>
</dbReference>